<evidence type="ECO:0000256" key="5">
    <source>
        <dbReference type="ARBA" id="ARBA00023163"/>
    </source>
</evidence>
<name>A0ABY8CFG4_9ARCH</name>
<evidence type="ECO:0000256" key="1">
    <source>
        <dbReference type="ARBA" id="ARBA00022472"/>
    </source>
</evidence>
<reference evidence="9 10" key="1">
    <citation type="submission" date="2022-09" db="EMBL/GenBank/DDBJ databases">
        <title>Xylan utilization by haloarchaea-nanohaloarchaea associations.</title>
        <authorList>
            <person name="Yakimov M."/>
        </authorList>
    </citation>
    <scope>NUCLEOTIDE SEQUENCE [LARGE SCALE GENOMIC DNA]</scope>
    <source>
        <strain evidence="9 10">SVXNc</strain>
    </source>
</reference>
<evidence type="ECO:0000256" key="6">
    <source>
        <dbReference type="HAMAP-Rule" id="MF_00945"/>
    </source>
</evidence>
<dbReference type="InterPro" id="IPR015946">
    <property type="entry name" value="KH_dom-like_a/b"/>
</dbReference>
<keyword evidence="1 6" id="KW-0806">Transcription termination</keyword>
<dbReference type="EMBL" id="CP104395">
    <property type="protein sequence ID" value="WEL19225.1"/>
    <property type="molecule type" value="Genomic_DNA"/>
</dbReference>
<keyword evidence="3 7" id="KW-0694">RNA-binding</keyword>
<gene>
    <name evidence="6 9" type="primary">nusA</name>
    <name evidence="9" type="ORF">SVXNc_0194</name>
</gene>
<dbReference type="GO" id="GO:0003746">
    <property type="term" value="F:translation elongation factor activity"/>
    <property type="evidence" value="ECO:0007669"/>
    <property type="project" value="UniProtKB-KW"/>
</dbReference>
<dbReference type="InterPro" id="IPR010212">
    <property type="entry name" value="NusA_arc"/>
</dbReference>
<dbReference type="InterPro" id="IPR004087">
    <property type="entry name" value="KH_dom"/>
</dbReference>
<sequence>MAVTYDTDMIRTINMFESVTGVEAIHAIVEDEEAYFIVPEGKAGMAIGKGGETVKKLQRNMDKNVKIYEYSDNIGKFLNNLVPTNIRGVNIEGEDGDGPITVEINVPSENKGRVVGRDGKKIESIRHILKRTHNVDEVTVN</sequence>
<dbReference type="SUPFAM" id="SSF54814">
    <property type="entry name" value="Prokaryotic type KH domain (KH-domain type II)"/>
    <property type="match status" value="2"/>
</dbReference>
<dbReference type="Proteomes" id="UP001218034">
    <property type="component" value="Chromosome"/>
</dbReference>
<dbReference type="PROSITE" id="PS50084">
    <property type="entry name" value="KH_TYPE_1"/>
    <property type="match status" value="2"/>
</dbReference>
<dbReference type="NCBIfam" id="TIGR01952">
    <property type="entry name" value="nusA_arch"/>
    <property type="match status" value="1"/>
</dbReference>
<dbReference type="Pfam" id="PF07650">
    <property type="entry name" value="KH_2"/>
    <property type="match status" value="1"/>
</dbReference>
<protein>
    <recommendedName>
        <fullName evidence="6">Probable transcription termination protein NusA</fullName>
    </recommendedName>
</protein>
<keyword evidence="5 6" id="KW-0804">Transcription</keyword>
<dbReference type="GeneID" id="90589629"/>
<comment type="function">
    <text evidence="6">Participates in transcription termination.</text>
</comment>
<keyword evidence="10" id="KW-1185">Reference proteome</keyword>
<evidence type="ECO:0000259" key="8">
    <source>
        <dbReference type="SMART" id="SM00322"/>
    </source>
</evidence>
<proteinExistence type="inferred from homology"/>
<accession>A0ABY8CFG4</accession>
<dbReference type="Gene3D" id="3.30.300.20">
    <property type="match status" value="2"/>
</dbReference>
<comment type="subcellular location">
    <subcellularLocation>
        <location evidence="6">Cytoplasm</location>
    </subcellularLocation>
</comment>
<dbReference type="Pfam" id="PF13083">
    <property type="entry name" value="KH_KhpA-B"/>
    <property type="match status" value="1"/>
</dbReference>
<feature type="domain" description="K Homology" evidence="8">
    <location>
        <begin position="30"/>
        <end position="123"/>
    </location>
</feature>
<keyword evidence="4 6" id="KW-0805">Transcription regulation</keyword>
<evidence type="ECO:0000256" key="7">
    <source>
        <dbReference type="PROSITE-ProRule" id="PRU00117"/>
    </source>
</evidence>
<dbReference type="InterPro" id="IPR009019">
    <property type="entry name" value="KH_sf_prok-type"/>
</dbReference>
<keyword evidence="2 6" id="KW-0963">Cytoplasm</keyword>
<evidence type="ECO:0000256" key="4">
    <source>
        <dbReference type="ARBA" id="ARBA00023015"/>
    </source>
</evidence>
<evidence type="ECO:0000313" key="9">
    <source>
        <dbReference type="EMBL" id="WEL19225.1"/>
    </source>
</evidence>
<dbReference type="HAMAP" id="MF_00945_A">
    <property type="entry name" value="NusA_A"/>
    <property type="match status" value="1"/>
</dbReference>
<keyword evidence="9" id="KW-0648">Protein biosynthesis</keyword>
<comment type="similarity">
    <text evidence="6">Belongs to the NusA family.</text>
</comment>
<keyword evidence="9" id="KW-0251">Elongation factor</keyword>
<evidence type="ECO:0000256" key="2">
    <source>
        <dbReference type="ARBA" id="ARBA00022490"/>
    </source>
</evidence>
<evidence type="ECO:0000313" key="10">
    <source>
        <dbReference type="Proteomes" id="UP001218034"/>
    </source>
</evidence>
<dbReference type="InterPro" id="IPR004044">
    <property type="entry name" value="KH_dom_type_2"/>
</dbReference>
<dbReference type="RefSeq" id="WP_347722097.1">
    <property type="nucleotide sequence ID" value="NZ_CP104395.1"/>
</dbReference>
<evidence type="ECO:0000256" key="3">
    <source>
        <dbReference type="ARBA" id="ARBA00022884"/>
    </source>
</evidence>
<dbReference type="SMART" id="SM00322">
    <property type="entry name" value="KH"/>
    <property type="match status" value="1"/>
</dbReference>
<organism evidence="9 10">
    <name type="scientific">Candidatus Nanohalococcus occultus</name>
    <dbReference type="NCBI Taxonomy" id="2978047"/>
    <lineage>
        <taxon>Archaea</taxon>
        <taxon>Candidatus Nanohalarchaeota</taxon>
        <taxon>Candidatus Nanohalarchaeota incertae sedis</taxon>
        <taxon>Candidatus Nanohalococcus</taxon>
    </lineage>
</organism>